<evidence type="ECO:0000313" key="4">
    <source>
        <dbReference type="Proteomes" id="UP000251670"/>
    </source>
</evidence>
<name>A0A2X2VTR3_CHRJE</name>
<dbReference type="OrthoDB" id="1263523at2"/>
<evidence type="ECO:0000313" key="3">
    <source>
        <dbReference type="Proteomes" id="UP000199426"/>
    </source>
</evidence>
<dbReference type="RefSeq" id="WP_089737307.1">
    <property type="nucleotide sequence ID" value="NZ_FNEG01000004.1"/>
</dbReference>
<evidence type="ECO:0000313" key="2">
    <source>
        <dbReference type="EMBL" id="SQB28673.1"/>
    </source>
</evidence>
<dbReference type="EMBL" id="UAWB01000002">
    <property type="protein sequence ID" value="SQB28673.1"/>
    <property type="molecule type" value="Genomic_DNA"/>
</dbReference>
<reference evidence="1 3" key="1">
    <citation type="submission" date="2016-10" db="EMBL/GenBank/DDBJ databases">
        <authorList>
            <person name="Varghese N."/>
            <person name="Submissions S."/>
        </authorList>
    </citation>
    <scope>NUCLEOTIDE SEQUENCE [LARGE SCALE GENOMIC DNA]</scope>
    <source>
        <strain evidence="1 3">DSM 19299</strain>
    </source>
</reference>
<dbReference type="Proteomes" id="UP000251670">
    <property type="component" value="Unassembled WGS sequence"/>
</dbReference>
<dbReference type="AlphaFoldDB" id="A0A2X2VTR3"/>
<sequence>MEKRIINILEQEYECYYLGEKWKIIHKGIIREVTLGSFYGVPFYIIFENIETVVPQLKTVIQTNHVLLSDIFPIRLILEELIEHQRNYWLDLYLDFIVEMDVLNQNIVKTLLKTKNNKAFTQPVRHKIRRVILTNNYEY</sequence>
<gene>
    <name evidence="2" type="ORF">NCTC13492_01902</name>
    <name evidence="1" type="ORF">SAMN05421542_3087</name>
</gene>
<dbReference type="EMBL" id="FNEG01000004">
    <property type="protein sequence ID" value="SDJ22826.1"/>
    <property type="molecule type" value="Genomic_DNA"/>
</dbReference>
<organism evidence="2 4">
    <name type="scientific">Chryseobacterium jejuense</name>
    <dbReference type="NCBI Taxonomy" id="445960"/>
    <lineage>
        <taxon>Bacteria</taxon>
        <taxon>Pseudomonadati</taxon>
        <taxon>Bacteroidota</taxon>
        <taxon>Flavobacteriia</taxon>
        <taxon>Flavobacteriales</taxon>
        <taxon>Weeksellaceae</taxon>
        <taxon>Chryseobacterium group</taxon>
        <taxon>Chryseobacterium</taxon>
    </lineage>
</organism>
<protein>
    <submittedName>
        <fullName evidence="2">Uncharacterized protein</fullName>
    </submittedName>
</protein>
<dbReference type="Proteomes" id="UP000199426">
    <property type="component" value="Unassembled WGS sequence"/>
</dbReference>
<accession>A0A2X2VTR3</accession>
<evidence type="ECO:0000313" key="1">
    <source>
        <dbReference type="EMBL" id="SDJ22826.1"/>
    </source>
</evidence>
<proteinExistence type="predicted"/>
<reference evidence="2 4" key="2">
    <citation type="submission" date="2018-06" db="EMBL/GenBank/DDBJ databases">
        <authorList>
            <consortium name="Pathogen Informatics"/>
            <person name="Doyle S."/>
        </authorList>
    </citation>
    <scope>NUCLEOTIDE SEQUENCE [LARGE SCALE GENOMIC DNA]</scope>
    <source>
        <strain evidence="2 4">NCTC13492</strain>
    </source>
</reference>
<keyword evidence="3" id="KW-1185">Reference proteome</keyword>
<dbReference type="STRING" id="445960.SAMN05421542_3087"/>